<name>A0A8J8CJ68_9CYAN</name>
<dbReference type="EMBL" id="WVIE01000015">
    <property type="protein sequence ID" value="NDJ18349.1"/>
    <property type="molecule type" value="Genomic_DNA"/>
</dbReference>
<reference evidence="1" key="1">
    <citation type="submission" date="2019-12" db="EMBL/GenBank/DDBJ databases">
        <title>High-Quality draft genome sequences of three cyanobacteria isolated from the limestone walls of the Old Cathedral of Coimbra.</title>
        <authorList>
            <person name="Tiago I."/>
            <person name="Soares F."/>
            <person name="Portugal A."/>
        </authorList>
    </citation>
    <scope>NUCLEOTIDE SEQUENCE</scope>
    <source>
        <strain evidence="1">A</strain>
    </source>
</reference>
<dbReference type="AlphaFoldDB" id="A0A8J8CJ68"/>
<gene>
    <name evidence="1" type="ORF">GS601_13785</name>
</gene>
<evidence type="ECO:0000313" key="2">
    <source>
        <dbReference type="Proteomes" id="UP000646053"/>
    </source>
</evidence>
<comment type="caution">
    <text evidence="1">The sequence shown here is derived from an EMBL/GenBank/DDBJ whole genome shotgun (WGS) entry which is preliminary data.</text>
</comment>
<protein>
    <submittedName>
        <fullName evidence="1">Uncharacterized protein</fullName>
    </submittedName>
</protein>
<proteinExistence type="predicted"/>
<dbReference type="Proteomes" id="UP000646053">
    <property type="component" value="Unassembled WGS sequence"/>
</dbReference>
<dbReference type="RefSeq" id="WP_162423877.1">
    <property type="nucleotide sequence ID" value="NZ_WVIE01000015.1"/>
</dbReference>
<accession>A0A8J8CJ68</accession>
<keyword evidence="2" id="KW-1185">Reference proteome</keyword>
<organism evidence="1 2">
    <name type="scientific">Myxacorys almedinensis A</name>
    <dbReference type="NCBI Taxonomy" id="2690445"/>
    <lineage>
        <taxon>Bacteria</taxon>
        <taxon>Bacillati</taxon>
        <taxon>Cyanobacteriota</taxon>
        <taxon>Cyanophyceae</taxon>
        <taxon>Leptolyngbyales</taxon>
        <taxon>Leptolyngbyaceae</taxon>
        <taxon>Myxacorys</taxon>
        <taxon>Myxacorys almedinensis</taxon>
    </lineage>
</organism>
<sequence>MTPEPMRLLKLPKPLTVLLTVLLPLAAIAAIDLLPYFQYKYAYSQMNSHIRKGMNLDDAMFLLKREGFQVGEKYTPPGTKNIYLAEVILVNHVPITITLLNAIGMKTDFYPTEVLEAGADNKIRRTVGVTDFDM</sequence>
<evidence type="ECO:0000313" key="1">
    <source>
        <dbReference type="EMBL" id="NDJ18349.1"/>
    </source>
</evidence>